<reference evidence="1 2" key="1">
    <citation type="submission" date="2019-02" db="EMBL/GenBank/DDBJ databases">
        <title>Flavobacterium sp. RD-2-33 isolated from forest soil.</title>
        <authorList>
            <person name="Chaudhary D.K."/>
        </authorList>
    </citation>
    <scope>NUCLEOTIDE SEQUENCE [LARGE SCALE GENOMIC DNA]</scope>
    <source>
        <strain evidence="1 2">RD-2-33</strain>
    </source>
</reference>
<protein>
    <submittedName>
        <fullName evidence="1">Uncharacterized protein</fullName>
    </submittedName>
</protein>
<accession>A0A4Q9YRG5</accession>
<organism evidence="1 2">
    <name type="scientific">Flavobacterium silvisoli</name>
    <dbReference type="NCBI Taxonomy" id="2529433"/>
    <lineage>
        <taxon>Bacteria</taxon>
        <taxon>Pseudomonadati</taxon>
        <taxon>Bacteroidota</taxon>
        <taxon>Flavobacteriia</taxon>
        <taxon>Flavobacteriales</taxon>
        <taxon>Flavobacteriaceae</taxon>
        <taxon>Flavobacterium</taxon>
    </lineage>
</organism>
<gene>
    <name evidence="1" type="ORF">EZL74_11220</name>
</gene>
<sequence length="60" mass="6893">MTLFILYQTDIWKSKTSRVFFGVFDCRTKATDCAKYHGLVTNISAVVIEEVILNLCEECQ</sequence>
<dbReference type="AlphaFoldDB" id="A0A4Q9YRG5"/>
<dbReference type="EMBL" id="SJPE01000015">
    <property type="protein sequence ID" value="TBX66150.1"/>
    <property type="molecule type" value="Genomic_DNA"/>
</dbReference>
<evidence type="ECO:0000313" key="1">
    <source>
        <dbReference type="EMBL" id="TBX66150.1"/>
    </source>
</evidence>
<evidence type="ECO:0000313" key="2">
    <source>
        <dbReference type="Proteomes" id="UP000293300"/>
    </source>
</evidence>
<proteinExistence type="predicted"/>
<comment type="caution">
    <text evidence="1">The sequence shown here is derived from an EMBL/GenBank/DDBJ whole genome shotgun (WGS) entry which is preliminary data.</text>
</comment>
<keyword evidence="2" id="KW-1185">Reference proteome</keyword>
<name>A0A4Q9YRG5_9FLAO</name>
<dbReference type="Proteomes" id="UP000293300">
    <property type="component" value="Unassembled WGS sequence"/>
</dbReference>